<dbReference type="Proteomes" id="UP000315783">
    <property type="component" value="Unassembled WGS sequence"/>
</dbReference>
<proteinExistence type="predicted"/>
<comment type="caution">
    <text evidence="2">The sequence shown here is derived from an EMBL/GenBank/DDBJ whole genome shotgun (WGS) entry which is preliminary data.</text>
</comment>
<name>A0A545VZI8_9HYPO</name>
<sequence length="411" mass="46261">MDNLSRSIFPLARDVTREQLRSLCQVMWQWELCHDCKAAKDCGTASCPWQQAPNLEAFFQFYREVTASYVPERPMEGTRALSSHDDLIAIISTLKNCSQAHRHVLTRAHFAQRAEARAEQCLPLPIDQDRAFSLAARVLAMVNSSAEHQADGLLESGMLPLTWQDNRSFSDFMETAFPLQGDEKGGRESPRQQLIPDQANKWPKLTAKRLKKMAGLELVATDNLQNHLRLDAKHKTVEIYHYTSVLKENLLSSVHCDSHDDTARGISEGNMPRELALETLATIKEILFPLDADSQALLRTLVSKKSFDPDCLRVDTRPYRRPDDCKGAGAATLPYRYWGARLSDLCEHMETPTPSGHLERWMERRSGARHVMMATLGGVVLAVLLGAASLAVSIFQAWVGYQQWQHPVNPS</sequence>
<evidence type="ECO:0000313" key="3">
    <source>
        <dbReference type="Proteomes" id="UP000315783"/>
    </source>
</evidence>
<dbReference type="EMBL" id="SPUK01000007">
    <property type="protein sequence ID" value="TQV95658.1"/>
    <property type="molecule type" value="Genomic_DNA"/>
</dbReference>
<gene>
    <name evidence="2" type="ORF">IF1G_05487</name>
</gene>
<keyword evidence="1" id="KW-0472">Membrane</keyword>
<evidence type="ECO:0000256" key="1">
    <source>
        <dbReference type="SAM" id="Phobius"/>
    </source>
</evidence>
<feature type="transmembrane region" description="Helical" evidence="1">
    <location>
        <begin position="371"/>
        <end position="399"/>
    </location>
</feature>
<keyword evidence="1" id="KW-1133">Transmembrane helix</keyword>
<accession>A0A545VZI8</accession>
<organism evidence="2 3">
    <name type="scientific">Cordyceps javanica</name>
    <dbReference type="NCBI Taxonomy" id="43265"/>
    <lineage>
        <taxon>Eukaryota</taxon>
        <taxon>Fungi</taxon>
        <taxon>Dikarya</taxon>
        <taxon>Ascomycota</taxon>
        <taxon>Pezizomycotina</taxon>
        <taxon>Sordariomycetes</taxon>
        <taxon>Hypocreomycetidae</taxon>
        <taxon>Hypocreales</taxon>
        <taxon>Cordycipitaceae</taxon>
        <taxon>Cordyceps</taxon>
    </lineage>
</organism>
<keyword evidence="3" id="KW-1185">Reference proteome</keyword>
<dbReference type="OrthoDB" id="5428890at2759"/>
<dbReference type="STRING" id="43265.A0A545VZI8"/>
<keyword evidence="1" id="KW-0812">Transmembrane</keyword>
<evidence type="ECO:0000313" key="2">
    <source>
        <dbReference type="EMBL" id="TQV95658.1"/>
    </source>
</evidence>
<reference evidence="2 3" key="1">
    <citation type="journal article" date="2019" name="Appl. Microbiol. Biotechnol.">
        <title>Genome sequence of Isaria javanica and comparative genome analysis insights into family S53 peptidase evolution in fungal entomopathogens.</title>
        <authorList>
            <person name="Lin R."/>
            <person name="Zhang X."/>
            <person name="Xin B."/>
            <person name="Zou M."/>
            <person name="Gao Y."/>
            <person name="Qin F."/>
            <person name="Hu Q."/>
            <person name="Xie B."/>
            <person name="Cheng X."/>
        </authorList>
    </citation>
    <scope>NUCLEOTIDE SEQUENCE [LARGE SCALE GENOMIC DNA]</scope>
    <source>
        <strain evidence="2 3">IJ1G</strain>
    </source>
</reference>
<dbReference type="AlphaFoldDB" id="A0A545VZI8"/>
<protein>
    <submittedName>
        <fullName evidence="2">Uncharacterized protein</fullName>
    </submittedName>
</protein>